<name>A0ABZ1BQM9_9FIRM</name>
<protein>
    <recommendedName>
        <fullName evidence="3">Transcriptional regulator</fullName>
    </recommendedName>
</protein>
<evidence type="ECO:0008006" key="3">
    <source>
        <dbReference type="Google" id="ProtNLM"/>
    </source>
</evidence>
<sequence>MAESADLLRIGEKLVSRERLARAIDRMLEMRARGASQQEVAQAFGVDRSFVSRLETLGEVRRGARVAVVGFPVQNPQELGRAAQEAGAEWVWLMTNEERWRYARERPGDQLFNELMEILSRLSHFDRVVFLGSEMRIRLVEAILGSDRVIGVTLGPSPIAADVYVEPERIAAIVSGVRSR</sequence>
<keyword evidence="2" id="KW-1185">Reference proteome</keyword>
<dbReference type="EMBL" id="CP141614">
    <property type="protein sequence ID" value="WRP15115.1"/>
    <property type="molecule type" value="Genomic_DNA"/>
</dbReference>
<dbReference type="RefSeq" id="WP_324669505.1">
    <property type="nucleotide sequence ID" value="NZ_CP141614.1"/>
</dbReference>
<organism evidence="1 2">
    <name type="scientific">Geochorda subterranea</name>
    <dbReference type="NCBI Taxonomy" id="3109564"/>
    <lineage>
        <taxon>Bacteria</taxon>
        <taxon>Bacillati</taxon>
        <taxon>Bacillota</taxon>
        <taxon>Limnochordia</taxon>
        <taxon>Limnochordales</taxon>
        <taxon>Geochordaceae</taxon>
        <taxon>Geochorda</taxon>
    </lineage>
</organism>
<gene>
    <name evidence="1" type="ORF">VLY81_02775</name>
</gene>
<proteinExistence type="predicted"/>
<evidence type="ECO:0000313" key="2">
    <source>
        <dbReference type="Proteomes" id="UP001333102"/>
    </source>
</evidence>
<evidence type="ECO:0000313" key="1">
    <source>
        <dbReference type="EMBL" id="WRP15115.1"/>
    </source>
</evidence>
<dbReference type="Proteomes" id="UP001333102">
    <property type="component" value="Chromosome"/>
</dbReference>
<accession>A0ABZ1BQM9</accession>
<reference evidence="2" key="1">
    <citation type="submission" date="2023-12" db="EMBL/GenBank/DDBJ databases">
        <title>Novel isolates from deep terrestrial aquifers shed light on the physiology and ecology of the class Limnochordia.</title>
        <authorList>
            <person name="Karnachuk O.V."/>
            <person name="Lukina A.P."/>
            <person name="Avakyan M.R."/>
            <person name="Kadnikov V."/>
            <person name="Begmatov S."/>
            <person name="Beletsky A.V."/>
            <person name="Mardanov A.V."/>
            <person name="Ravin N.V."/>
        </authorList>
    </citation>
    <scope>NUCLEOTIDE SEQUENCE [LARGE SCALE GENOMIC DNA]</scope>
    <source>
        <strain evidence="2">LN</strain>
    </source>
</reference>